<dbReference type="RefSeq" id="WP_137685605.1">
    <property type="nucleotide sequence ID" value="NZ_BIXZ01000022.1"/>
</dbReference>
<sequence>MTDYDDEEALARWEAAFLPDWEWEAYDKVEEEDEVYFGRVKSPNTYGRWEYGYFSREQLKQAGAYRTDIDPDDEEPLFPDGSRVEDIVGVFETELDALQYLESEDRGENDG</sequence>
<name>A0A4C2ERT6_9EURY</name>
<dbReference type="EMBL" id="BIXZ01000022">
    <property type="protein sequence ID" value="GCF16240.1"/>
    <property type="molecule type" value="Genomic_DNA"/>
</dbReference>
<reference evidence="1 2" key="1">
    <citation type="submission" date="2019-02" db="EMBL/GenBank/DDBJ databases">
        <title>Haloarcula mannanilyticum sp. nov., a mannan degrading haloarchaeon isolated from commercial salt.</title>
        <authorList>
            <person name="Enomoto S."/>
            <person name="Shimane Y."/>
            <person name="Kamekura M."/>
            <person name="Ito T."/>
            <person name="Moriya O."/>
            <person name="Ihara K."/>
            <person name="Takahashi-Ando N."/>
            <person name="Fukushima Y."/>
            <person name="Yoshida Y."/>
            <person name="Usama R."/>
            <person name="Takai K."/>
            <person name="Minegishi H."/>
        </authorList>
    </citation>
    <scope>NUCLEOTIDE SEQUENCE [LARGE SCALE GENOMIC DNA]</scope>
    <source>
        <strain evidence="1 2">MD130-1</strain>
    </source>
</reference>
<evidence type="ECO:0000313" key="1">
    <source>
        <dbReference type="EMBL" id="GCF16240.1"/>
    </source>
</evidence>
<dbReference type="AlphaFoldDB" id="A0A4C2ERT6"/>
<keyword evidence="2" id="KW-1185">Reference proteome</keyword>
<dbReference type="Proteomes" id="UP000304382">
    <property type="component" value="Unassembled WGS sequence"/>
</dbReference>
<organism evidence="1 2">
    <name type="scientific">Haloarcula mannanilytica</name>
    <dbReference type="NCBI Taxonomy" id="2509225"/>
    <lineage>
        <taxon>Archaea</taxon>
        <taxon>Methanobacteriati</taxon>
        <taxon>Methanobacteriota</taxon>
        <taxon>Stenosarchaea group</taxon>
        <taxon>Halobacteria</taxon>
        <taxon>Halobacteriales</taxon>
        <taxon>Haloarculaceae</taxon>
        <taxon>Haloarcula</taxon>
    </lineage>
</organism>
<accession>A0A4C2ERT6</accession>
<protein>
    <submittedName>
        <fullName evidence="1">Uncharacterized protein</fullName>
    </submittedName>
</protein>
<comment type="caution">
    <text evidence="1">The sequence shown here is derived from an EMBL/GenBank/DDBJ whole genome shotgun (WGS) entry which is preliminary data.</text>
</comment>
<dbReference type="OrthoDB" id="275298at2157"/>
<proteinExistence type="predicted"/>
<gene>
    <name evidence="1" type="ORF">Harman_41750</name>
</gene>
<evidence type="ECO:0000313" key="2">
    <source>
        <dbReference type="Proteomes" id="UP000304382"/>
    </source>
</evidence>